<feature type="domain" description="DAHP synthetase I/KDSA" evidence="9">
    <location>
        <begin position="10"/>
        <end position="271"/>
    </location>
</feature>
<comment type="pathway">
    <text evidence="3">Carbohydrate biosynthesis; 3-deoxy-D-manno-octulosonate biosynthesis; 3-deoxy-D-manno-octulosonate from D-ribulose 5-phosphate: step 2/3.</text>
</comment>
<dbReference type="NCBIfam" id="NF003543">
    <property type="entry name" value="PRK05198.1"/>
    <property type="match status" value="1"/>
</dbReference>
<dbReference type="PANTHER" id="PTHR21057">
    <property type="entry name" value="PHOSPHO-2-DEHYDRO-3-DEOXYHEPTONATE ALDOLASE"/>
    <property type="match status" value="1"/>
</dbReference>
<comment type="catalytic activity">
    <reaction evidence="8">
        <text>D-arabinose 5-phosphate + phosphoenolpyruvate + H2O = 3-deoxy-alpha-D-manno-2-octulosonate-8-phosphate + phosphate</text>
        <dbReference type="Rhea" id="RHEA:14053"/>
        <dbReference type="ChEBI" id="CHEBI:15377"/>
        <dbReference type="ChEBI" id="CHEBI:43474"/>
        <dbReference type="ChEBI" id="CHEBI:57693"/>
        <dbReference type="ChEBI" id="CHEBI:58702"/>
        <dbReference type="ChEBI" id="CHEBI:85985"/>
        <dbReference type="EC" id="2.5.1.55"/>
    </reaction>
</comment>
<evidence type="ECO:0000313" key="10">
    <source>
        <dbReference type="EMBL" id="HGT39423.1"/>
    </source>
</evidence>
<protein>
    <recommendedName>
        <fullName evidence="5">3-deoxy-8-phosphooctulonate synthase</fullName>
        <ecNumber evidence="5">2.5.1.55</ecNumber>
    </recommendedName>
</protein>
<comment type="subcellular location">
    <subcellularLocation>
        <location evidence="1">Cytoplasm</location>
    </subcellularLocation>
</comment>
<name>A0A7C4QP71_9PLAN</name>
<evidence type="ECO:0000256" key="2">
    <source>
        <dbReference type="ARBA" id="ARBA00004756"/>
    </source>
</evidence>
<dbReference type="Pfam" id="PF00793">
    <property type="entry name" value="DAHP_synth_1"/>
    <property type="match status" value="1"/>
</dbReference>
<dbReference type="UniPathway" id="UPA00357">
    <property type="reaction ID" value="UER00474"/>
</dbReference>
<reference evidence="10" key="1">
    <citation type="journal article" date="2020" name="mSystems">
        <title>Genome- and Community-Level Interaction Insights into Carbon Utilization and Element Cycling Functions of Hydrothermarchaeota in Hydrothermal Sediment.</title>
        <authorList>
            <person name="Zhou Z."/>
            <person name="Liu Y."/>
            <person name="Xu W."/>
            <person name="Pan J."/>
            <person name="Luo Z.H."/>
            <person name="Li M."/>
        </authorList>
    </citation>
    <scope>NUCLEOTIDE SEQUENCE [LARGE SCALE GENOMIC DNA]</scope>
    <source>
        <strain evidence="10">SpSt-508</strain>
    </source>
</reference>
<dbReference type="EMBL" id="DSVQ01000012">
    <property type="protein sequence ID" value="HGT39423.1"/>
    <property type="molecule type" value="Genomic_DNA"/>
</dbReference>
<evidence type="ECO:0000256" key="7">
    <source>
        <dbReference type="ARBA" id="ARBA00022679"/>
    </source>
</evidence>
<dbReference type="Gene3D" id="3.20.20.70">
    <property type="entry name" value="Aldolase class I"/>
    <property type="match status" value="1"/>
</dbReference>
<gene>
    <name evidence="10" type="ORF">ENS64_09215</name>
</gene>
<dbReference type="InterPro" id="IPR013785">
    <property type="entry name" value="Aldolase_TIM"/>
</dbReference>
<proteinExistence type="inferred from homology"/>
<comment type="caution">
    <text evidence="10">The sequence shown here is derived from an EMBL/GenBank/DDBJ whole genome shotgun (WGS) entry which is preliminary data.</text>
</comment>
<evidence type="ECO:0000256" key="1">
    <source>
        <dbReference type="ARBA" id="ARBA00004496"/>
    </source>
</evidence>
<evidence type="ECO:0000256" key="4">
    <source>
        <dbReference type="ARBA" id="ARBA00010499"/>
    </source>
</evidence>
<dbReference type="UniPathway" id="UPA00030"/>
<dbReference type="InterPro" id="IPR006269">
    <property type="entry name" value="KDO8P_synthase"/>
</dbReference>
<sequence length="296" mass="31873">MPVCPVSIRQWSCGGRHPLLFIAGPCVIESEELVLRVGEALADLSARRGWQIAFKSSFDKANRTSIDSFRGPGLERGLEILAKVRERTGLPVLTDVHEPRQAVPAAEVCEIVQIPAFLARQTDLVEAVAAATGSRGGVINVKKPQFVAPEDMVHVVRKCEAFGNPRVLLTDRGTMFGYGRLVNDFRCIPVMQGFGVPVVFDATHSVQLPGGATTGGNRALVPFLAKAAVAAGCDAVFFETHPDPDRALSDGPNMVPLRELPRLLDHLSRLRALVLEMTEEADTEARPESPPAGSPA</sequence>
<dbReference type="NCBIfam" id="TIGR01362">
    <property type="entry name" value="KDO8P_synth"/>
    <property type="match status" value="1"/>
</dbReference>
<dbReference type="SUPFAM" id="SSF51569">
    <property type="entry name" value="Aldolase"/>
    <property type="match status" value="1"/>
</dbReference>
<dbReference type="GO" id="GO:0009103">
    <property type="term" value="P:lipopolysaccharide biosynthetic process"/>
    <property type="evidence" value="ECO:0007669"/>
    <property type="project" value="UniProtKB-UniPathway"/>
</dbReference>
<dbReference type="InterPro" id="IPR006218">
    <property type="entry name" value="DAHP1/KDSA"/>
</dbReference>
<dbReference type="GO" id="GO:0005737">
    <property type="term" value="C:cytoplasm"/>
    <property type="evidence" value="ECO:0007669"/>
    <property type="project" value="UniProtKB-SubCell"/>
</dbReference>
<evidence type="ECO:0000256" key="8">
    <source>
        <dbReference type="ARBA" id="ARBA00049112"/>
    </source>
</evidence>
<dbReference type="AlphaFoldDB" id="A0A7C4QP71"/>
<organism evidence="10">
    <name type="scientific">Schlesneria paludicola</name>
    <dbReference type="NCBI Taxonomy" id="360056"/>
    <lineage>
        <taxon>Bacteria</taxon>
        <taxon>Pseudomonadati</taxon>
        <taxon>Planctomycetota</taxon>
        <taxon>Planctomycetia</taxon>
        <taxon>Planctomycetales</taxon>
        <taxon>Planctomycetaceae</taxon>
        <taxon>Schlesneria</taxon>
    </lineage>
</organism>
<dbReference type="EC" id="2.5.1.55" evidence="5"/>
<evidence type="ECO:0000256" key="5">
    <source>
        <dbReference type="ARBA" id="ARBA00012693"/>
    </source>
</evidence>
<evidence type="ECO:0000256" key="6">
    <source>
        <dbReference type="ARBA" id="ARBA00022490"/>
    </source>
</evidence>
<keyword evidence="6" id="KW-0963">Cytoplasm</keyword>
<comment type="similarity">
    <text evidence="4">Belongs to the KdsA family.</text>
</comment>
<evidence type="ECO:0000256" key="3">
    <source>
        <dbReference type="ARBA" id="ARBA00004845"/>
    </source>
</evidence>
<keyword evidence="7 10" id="KW-0808">Transferase</keyword>
<accession>A0A7C4QP71</accession>
<evidence type="ECO:0000259" key="9">
    <source>
        <dbReference type="Pfam" id="PF00793"/>
    </source>
</evidence>
<dbReference type="GO" id="GO:0008676">
    <property type="term" value="F:3-deoxy-8-phosphooctulonate synthase activity"/>
    <property type="evidence" value="ECO:0007669"/>
    <property type="project" value="UniProtKB-EC"/>
</dbReference>
<comment type="pathway">
    <text evidence="2">Bacterial outer membrane biogenesis; lipopolysaccharide biosynthesis.</text>
</comment>